<dbReference type="EMBL" id="NTRR01000021">
    <property type="protein sequence ID" value="PFE14930.1"/>
    <property type="molecule type" value="Genomic_DNA"/>
</dbReference>
<protein>
    <submittedName>
        <fullName evidence="1">Uncharacterized protein</fullName>
    </submittedName>
</protein>
<accession>A0A2A9A010</accession>
<gene>
    <name evidence="1" type="ORF">CN307_13715</name>
</gene>
<dbReference type="Proteomes" id="UP000220032">
    <property type="component" value="Unassembled WGS sequence"/>
</dbReference>
<evidence type="ECO:0000313" key="2">
    <source>
        <dbReference type="Proteomes" id="UP000220032"/>
    </source>
</evidence>
<dbReference type="AlphaFoldDB" id="A0A2A9A010"/>
<comment type="caution">
    <text evidence="1">The sequence shown here is derived from an EMBL/GenBank/DDBJ whole genome shotgun (WGS) entry which is preliminary data.</text>
</comment>
<sequence length="66" mass="7909">MVVTHRILENRESIAVLVLCNMVKTILFELQFPVMEPHIGDTRFKSPYRNMLEYDFRSRKSKITEH</sequence>
<reference evidence="1 2" key="1">
    <citation type="submission" date="2017-09" db="EMBL/GenBank/DDBJ databases">
        <title>Large-scale bioinformatics analysis of Bacillus genomes uncovers conserved roles of natural products in bacterial physiology.</title>
        <authorList>
            <consortium name="Agbiome Team Llc"/>
            <person name="Bleich R.M."/>
            <person name="Grubbs K.J."/>
            <person name="Santa Maria K.C."/>
            <person name="Allen S.E."/>
            <person name="Farag S."/>
            <person name="Shank E.A."/>
            <person name="Bowers A."/>
        </authorList>
    </citation>
    <scope>NUCLEOTIDE SEQUENCE [LARGE SCALE GENOMIC DNA]</scope>
    <source>
        <strain evidence="1 2">AFS022681</strain>
    </source>
</reference>
<evidence type="ECO:0000313" key="1">
    <source>
        <dbReference type="EMBL" id="PFE14930.1"/>
    </source>
</evidence>
<name>A0A2A9A010_BACCE</name>
<organism evidence="1 2">
    <name type="scientific">Bacillus cereus</name>
    <dbReference type="NCBI Taxonomy" id="1396"/>
    <lineage>
        <taxon>Bacteria</taxon>
        <taxon>Bacillati</taxon>
        <taxon>Bacillota</taxon>
        <taxon>Bacilli</taxon>
        <taxon>Bacillales</taxon>
        <taxon>Bacillaceae</taxon>
        <taxon>Bacillus</taxon>
        <taxon>Bacillus cereus group</taxon>
    </lineage>
</organism>
<proteinExistence type="predicted"/>